<dbReference type="InterPro" id="IPR036576">
    <property type="entry name" value="WRKY_dom_sf"/>
</dbReference>
<reference evidence="10 11" key="1">
    <citation type="journal article" date="2022" name="Cell">
        <title>Repeat-based holocentromeres influence genome architecture and karyotype evolution.</title>
        <authorList>
            <person name="Hofstatter P.G."/>
            <person name="Thangavel G."/>
            <person name="Lux T."/>
            <person name="Neumann P."/>
            <person name="Vondrak T."/>
            <person name="Novak P."/>
            <person name="Zhang M."/>
            <person name="Costa L."/>
            <person name="Castellani M."/>
            <person name="Scott A."/>
            <person name="Toegelov H."/>
            <person name="Fuchs J."/>
            <person name="Mata-Sucre Y."/>
            <person name="Dias Y."/>
            <person name="Vanzela A.L.L."/>
            <person name="Huettel B."/>
            <person name="Almeida C.C.S."/>
            <person name="Simkova H."/>
            <person name="Souza G."/>
            <person name="Pedrosa-Harand A."/>
            <person name="Macas J."/>
            <person name="Mayer K.F.X."/>
            <person name="Houben A."/>
            <person name="Marques A."/>
        </authorList>
    </citation>
    <scope>NUCLEOTIDE SEQUENCE [LARGE SCALE GENOMIC DNA]</scope>
    <source>
        <strain evidence="10">RhyTen1mFocal</strain>
    </source>
</reference>
<protein>
    <recommendedName>
        <fullName evidence="9">WRKY domain-containing protein</fullName>
    </recommendedName>
</protein>
<evidence type="ECO:0000256" key="5">
    <source>
        <dbReference type="ARBA" id="ARBA00023163"/>
    </source>
</evidence>
<feature type="domain" description="WRKY" evidence="9">
    <location>
        <begin position="346"/>
        <end position="392"/>
    </location>
</feature>
<evidence type="ECO:0000313" key="11">
    <source>
        <dbReference type="Proteomes" id="UP001210211"/>
    </source>
</evidence>
<dbReference type="GO" id="GO:0005634">
    <property type="term" value="C:nucleus"/>
    <property type="evidence" value="ECO:0007669"/>
    <property type="project" value="UniProtKB-SubCell"/>
</dbReference>
<dbReference type="FunFam" id="2.20.25.80:FF:000006">
    <property type="entry name" value="WRKY transcription factor"/>
    <property type="match status" value="1"/>
</dbReference>
<keyword evidence="2" id="KW-0677">Repeat</keyword>
<keyword evidence="3" id="KW-0805">Transcription regulation</keyword>
<dbReference type="InterPro" id="IPR003657">
    <property type="entry name" value="WRKY_dom"/>
</dbReference>
<keyword evidence="6" id="KW-0539">Nucleus</keyword>
<evidence type="ECO:0000256" key="6">
    <source>
        <dbReference type="ARBA" id="ARBA00023242"/>
    </source>
</evidence>
<dbReference type="SMART" id="SM00774">
    <property type="entry name" value="WRKY"/>
    <property type="match status" value="2"/>
</dbReference>
<keyword evidence="8" id="KW-0812">Transmembrane</keyword>
<dbReference type="PROSITE" id="PS50811">
    <property type="entry name" value="WRKY"/>
    <property type="match status" value="2"/>
</dbReference>
<keyword evidence="8" id="KW-1133">Transmembrane helix</keyword>
<dbReference type="PANTHER" id="PTHR31221:SF360">
    <property type="entry name" value="WRKY DOMAIN-CONTAINING PROTEIN"/>
    <property type="match status" value="1"/>
</dbReference>
<feature type="region of interest" description="Disordered" evidence="7">
    <location>
        <begin position="233"/>
        <end position="265"/>
    </location>
</feature>
<dbReference type="PANTHER" id="PTHR31221">
    <property type="entry name" value="WRKY TRANSCRIPTION FACTOR PROTEIN 1-RELATED"/>
    <property type="match status" value="1"/>
</dbReference>
<dbReference type="GO" id="GO:0043565">
    <property type="term" value="F:sequence-specific DNA binding"/>
    <property type="evidence" value="ECO:0007669"/>
    <property type="project" value="InterPro"/>
</dbReference>
<dbReference type="EMBL" id="JAMRDG010000002">
    <property type="protein sequence ID" value="KAJ3684029.1"/>
    <property type="molecule type" value="Genomic_DNA"/>
</dbReference>
<dbReference type="InterPro" id="IPR044810">
    <property type="entry name" value="WRKY_plant"/>
</dbReference>
<evidence type="ECO:0000256" key="8">
    <source>
        <dbReference type="SAM" id="Phobius"/>
    </source>
</evidence>
<dbReference type="SUPFAM" id="SSF118290">
    <property type="entry name" value="WRKY DNA-binding domain"/>
    <property type="match status" value="2"/>
</dbReference>
<keyword evidence="5" id="KW-0804">Transcription</keyword>
<keyword evidence="4" id="KW-0238">DNA-binding</keyword>
<evidence type="ECO:0000256" key="2">
    <source>
        <dbReference type="ARBA" id="ARBA00022737"/>
    </source>
</evidence>
<proteinExistence type="predicted"/>
<evidence type="ECO:0000256" key="7">
    <source>
        <dbReference type="SAM" id="MobiDB-lite"/>
    </source>
</evidence>
<evidence type="ECO:0000256" key="3">
    <source>
        <dbReference type="ARBA" id="ARBA00023015"/>
    </source>
</evidence>
<dbReference type="AlphaFoldDB" id="A0AAD5W946"/>
<dbReference type="GO" id="GO:0003700">
    <property type="term" value="F:DNA-binding transcription factor activity"/>
    <property type="evidence" value="ECO:0007669"/>
    <property type="project" value="InterPro"/>
</dbReference>
<keyword evidence="8" id="KW-0472">Membrane</keyword>
<evidence type="ECO:0000256" key="4">
    <source>
        <dbReference type="ARBA" id="ARBA00023125"/>
    </source>
</evidence>
<sequence>MQEDAEKIVVAKPVASRPFSNNRPIALSDSSVAIKPRTIRLRPKQNLFCPPTMDEMSESISFGFSDKTSSKEGSNLPILYRPTSKLVSRRSVSLSVNLETTASTHQQTATDQPVSSQNNESDQRNYYLQTRSAPKYYCSTTSQPPTGITSQITEPSTLVTQNTEQDTSLQTANSGSSDRPSYDGYNWRKYGQKQVKGSEFPRSYYKCTHPNCPVKKKVERTLDGQIAEIVYKGEHNHSKPQPMKRQQQNSTASDNSAFDGNGVGMGNMNNFEARMDGQDEFSLPGFGSCYQGQNGNIASVSEFGGVTASADFDRPDFKRRKKDDQVSGGSTIASGGDVTTTVQASVETDVAGDGFHWRKYGQKVVKGNPYPRYMIAPSHTSIVPVMANTCPAVYYNIEGIAIILLISSVLFFSYIILFLTTYVNGN</sequence>
<feature type="region of interest" description="Disordered" evidence="7">
    <location>
        <begin position="157"/>
        <end position="186"/>
    </location>
</feature>
<feature type="region of interest" description="Disordered" evidence="7">
    <location>
        <begin position="102"/>
        <end position="123"/>
    </location>
</feature>
<feature type="compositionally biased region" description="Polar residues" evidence="7">
    <location>
        <begin position="244"/>
        <end position="258"/>
    </location>
</feature>
<comment type="subcellular location">
    <subcellularLocation>
        <location evidence="1">Nucleus</location>
    </subcellularLocation>
</comment>
<accession>A0AAD5W946</accession>
<dbReference type="Proteomes" id="UP001210211">
    <property type="component" value="Unassembled WGS sequence"/>
</dbReference>
<dbReference type="Gene3D" id="2.20.25.80">
    <property type="entry name" value="WRKY domain"/>
    <property type="match status" value="2"/>
</dbReference>
<evidence type="ECO:0000256" key="1">
    <source>
        <dbReference type="ARBA" id="ARBA00004123"/>
    </source>
</evidence>
<name>A0AAD5W946_9POAL</name>
<comment type="caution">
    <text evidence="10">The sequence shown here is derived from an EMBL/GenBank/DDBJ whole genome shotgun (WGS) entry which is preliminary data.</text>
</comment>
<feature type="compositionally biased region" description="Polar residues" evidence="7">
    <location>
        <begin position="157"/>
        <end position="179"/>
    </location>
</feature>
<feature type="transmembrane region" description="Helical" evidence="8">
    <location>
        <begin position="400"/>
        <end position="423"/>
    </location>
</feature>
<feature type="domain" description="WRKY" evidence="9">
    <location>
        <begin position="176"/>
        <end position="240"/>
    </location>
</feature>
<keyword evidence="11" id="KW-1185">Reference proteome</keyword>
<organism evidence="10 11">
    <name type="scientific">Rhynchospora tenuis</name>
    <dbReference type="NCBI Taxonomy" id="198213"/>
    <lineage>
        <taxon>Eukaryota</taxon>
        <taxon>Viridiplantae</taxon>
        <taxon>Streptophyta</taxon>
        <taxon>Embryophyta</taxon>
        <taxon>Tracheophyta</taxon>
        <taxon>Spermatophyta</taxon>
        <taxon>Magnoliopsida</taxon>
        <taxon>Liliopsida</taxon>
        <taxon>Poales</taxon>
        <taxon>Cyperaceae</taxon>
        <taxon>Cyperoideae</taxon>
        <taxon>Rhynchosporeae</taxon>
        <taxon>Rhynchospora</taxon>
    </lineage>
</organism>
<gene>
    <name evidence="10" type="ORF">LUZ61_013193</name>
</gene>
<evidence type="ECO:0000259" key="9">
    <source>
        <dbReference type="PROSITE" id="PS50811"/>
    </source>
</evidence>
<feature type="region of interest" description="Disordered" evidence="7">
    <location>
        <begin position="314"/>
        <end position="334"/>
    </location>
</feature>
<evidence type="ECO:0000313" key="10">
    <source>
        <dbReference type="EMBL" id="KAJ3684029.1"/>
    </source>
</evidence>
<dbReference type="Pfam" id="PF03106">
    <property type="entry name" value="WRKY"/>
    <property type="match status" value="2"/>
</dbReference>